<dbReference type="PROSITE" id="PS50865">
    <property type="entry name" value="ZF_MYND_2"/>
    <property type="match status" value="1"/>
</dbReference>
<dbReference type="PROSITE" id="PS01360">
    <property type="entry name" value="ZF_MYND_1"/>
    <property type="match status" value="1"/>
</dbReference>
<accession>A0ABQ7GGB9</accession>
<name>A0ABQ7GGB9_DUNSA</name>
<evidence type="ECO:0000256" key="2">
    <source>
        <dbReference type="ARBA" id="ARBA00022771"/>
    </source>
</evidence>
<evidence type="ECO:0000256" key="4">
    <source>
        <dbReference type="PROSITE-ProRule" id="PRU00134"/>
    </source>
</evidence>
<comment type="caution">
    <text evidence="7">The sequence shown here is derived from an EMBL/GenBank/DDBJ whole genome shotgun (WGS) entry which is preliminary data.</text>
</comment>
<keyword evidence="8" id="KW-1185">Reference proteome</keyword>
<sequence length="91" mass="9572">MPDKLQAMTLGDGGQEGSSSSGQSAGAGSRGVVERGEAVRKERVCGHCGMQARDLKRCSQCRQKWFCGVACSSKACPAHRAECKAAAKLKK</sequence>
<feature type="domain" description="MYND-type" evidence="6">
    <location>
        <begin position="45"/>
        <end position="83"/>
    </location>
</feature>
<evidence type="ECO:0000256" key="1">
    <source>
        <dbReference type="ARBA" id="ARBA00022723"/>
    </source>
</evidence>
<dbReference type="Gene3D" id="6.10.140.2220">
    <property type="match status" value="1"/>
</dbReference>
<dbReference type="Pfam" id="PF01753">
    <property type="entry name" value="zf-MYND"/>
    <property type="match status" value="1"/>
</dbReference>
<proteinExistence type="predicted"/>
<keyword evidence="1" id="KW-0479">Metal-binding</keyword>
<keyword evidence="2 4" id="KW-0863">Zinc-finger</keyword>
<dbReference type="EMBL" id="MU069801">
    <property type="protein sequence ID" value="KAF5833607.1"/>
    <property type="molecule type" value="Genomic_DNA"/>
</dbReference>
<reference evidence="7" key="1">
    <citation type="submission" date="2017-08" db="EMBL/GenBank/DDBJ databases">
        <authorList>
            <person name="Polle J.E."/>
            <person name="Barry K."/>
            <person name="Cushman J."/>
            <person name="Schmutz J."/>
            <person name="Tran D."/>
            <person name="Hathwaick L.T."/>
            <person name="Yim W.C."/>
            <person name="Jenkins J."/>
            <person name="Mckie-Krisberg Z.M."/>
            <person name="Prochnik S."/>
            <person name="Lindquist E."/>
            <person name="Dockter R.B."/>
            <person name="Adam C."/>
            <person name="Molina H."/>
            <person name="Bunkerborg J."/>
            <person name="Jin E."/>
            <person name="Buchheim M."/>
            <person name="Magnuson J."/>
        </authorList>
    </citation>
    <scope>NUCLEOTIDE SEQUENCE</scope>
    <source>
        <strain evidence="7">CCAP 19/18</strain>
    </source>
</reference>
<evidence type="ECO:0000256" key="5">
    <source>
        <dbReference type="SAM" id="MobiDB-lite"/>
    </source>
</evidence>
<evidence type="ECO:0000313" key="8">
    <source>
        <dbReference type="Proteomes" id="UP000815325"/>
    </source>
</evidence>
<keyword evidence="3" id="KW-0862">Zinc</keyword>
<protein>
    <recommendedName>
        <fullName evidence="6">MYND-type domain-containing protein</fullName>
    </recommendedName>
</protein>
<evidence type="ECO:0000256" key="3">
    <source>
        <dbReference type="ARBA" id="ARBA00022833"/>
    </source>
</evidence>
<organism evidence="7 8">
    <name type="scientific">Dunaliella salina</name>
    <name type="common">Green alga</name>
    <name type="synonym">Protococcus salinus</name>
    <dbReference type="NCBI Taxonomy" id="3046"/>
    <lineage>
        <taxon>Eukaryota</taxon>
        <taxon>Viridiplantae</taxon>
        <taxon>Chlorophyta</taxon>
        <taxon>core chlorophytes</taxon>
        <taxon>Chlorophyceae</taxon>
        <taxon>CS clade</taxon>
        <taxon>Chlamydomonadales</taxon>
        <taxon>Dunaliellaceae</taxon>
        <taxon>Dunaliella</taxon>
    </lineage>
</organism>
<evidence type="ECO:0000313" key="7">
    <source>
        <dbReference type="EMBL" id="KAF5833607.1"/>
    </source>
</evidence>
<evidence type="ECO:0000259" key="6">
    <source>
        <dbReference type="PROSITE" id="PS50865"/>
    </source>
</evidence>
<feature type="region of interest" description="Disordered" evidence="5">
    <location>
        <begin position="1"/>
        <end position="35"/>
    </location>
</feature>
<feature type="compositionally biased region" description="Low complexity" evidence="5">
    <location>
        <begin position="17"/>
        <end position="27"/>
    </location>
</feature>
<dbReference type="InterPro" id="IPR002893">
    <property type="entry name" value="Znf_MYND"/>
</dbReference>
<dbReference type="SUPFAM" id="SSF144232">
    <property type="entry name" value="HIT/MYND zinc finger-like"/>
    <property type="match status" value="1"/>
</dbReference>
<dbReference type="Proteomes" id="UP000815325">
    <property type="component" value="Unassembled WGS sequence"/>
</dbReference>
<gene>
    <name evidence="7" type="ORF">DUNSADRAFT_10023</name>
</gene>